<keyword evidence="3" id="KW-1003">Cell membrane</keyword>
<reference evidence="11" key="1">
    <citation type="submission" date="2022-11" db="EMBL/GenBank/DDBJ databases">
        <title>Parathalassolutuus dongxingensis gen. nov., sp. nov., a novel member of family Oceanospirillaceae isolated from a coastal shrimp pond in Guangxi, China.</title>
        <authorList>
            <person name="Chen H."/>
        </authorList>
    </citation>
    <scope>NUCLEOTIDE SEQUENCE</scope>
    <source>
        <strain evidence="11">G-43</strain>
    </source>
</reference>
<protein>
    <submittedName>
        <fullName evidence="11">OmpA family protein</fullName>
    </submittedName>
</protein>
<dbReference type="InterPro" id="IPR025713">
    <property type="entry name" value="MotB-like_N_dom"/>
</dbReference>
<dbReference type="PANTHER" id="PTHR30329:SF21">
    <property type="entry name" value="LIPOPROTEIN YIAD-RELATED"/>
    <property type="match status" value="1"/>
</dbReference>
<feature type="domain" description="OmpA-like" evidence="10">
    <location>
        <begin position="156"/>
        <end position="281"/>
    </location>
</feature>
<dbReference type="PROSITE" id="PS51123">
    <property type="entry name" value="OMPA_2"/>
    <property type="match status" value="1"/>
</dbReference>
<dbReference type="PANTHER" id="PTHR30329">
    <property type="entry name" value="STATOR ELEMENT OF FLAGELLAR MOTOR COMPLEX"/>
    <property type="match status" value="1"/>
</dbReference>
<evidence type="ECO:0000259" key="10">
    <source>
        <dbReference type="PROSITE" id="PS51123"/>
    </source>
</evidence>
<dbReference type="SUPFAM" id="SSF103088">
    <property type="entry name" value="OmpA-like"/>
    <property type="match status" value="1"/>
</dbReference>
<evidence type="ECO:0000256" key="9">
    <source>
        <dbReference type="SAM" id="Phobius"/>
    </source>
</evidence>
<evidence type="ECO:0000256" key="6">
    <source>
        <dbReference type="ARBA" id="ARBA00023136"/>
    </source>
</evidence>
<sequence>MENLGPKTPIIIRRVVRRRHDDHGGAWKVAMADFALAMMALFLVLWIINNSSEEQRMAISGFFQDPKAYADGKLMPSSSPIDLGGSPSVMTNLGDEGTNAADTVLELRQNRIRSPDNNDDPDSEALKERIEQLIVASQRLGPFRNQIMIDITREGLRLQIIDSRDRPMFASGSADLQFYTEDILWELAPILSVALVGGMRLVITGHTDNERGSNSPYPEDDNNWKLSALRADSARKALMEAGLERKQIAEVVGVGDTQPLDLANPQAPANRRIVLLLQNPPIDQQDPQALQQRQQGFEQSLDALQKLQEQRNRADNPYDNPPNLRE</sequence>
<comment type="similarity">
    <text evidence="2">Belongs to the MotB family.</text>
</comment>
<dbReference type="RefSeq" id="WP_283172576.1">
    <property type="nucleotide sequence ID" value="NZ_JAPNOA010000016.1"/>
</dbReference>
<dbReference type="EMBL" id="JAPNOA010000016">
    <property type="protein sequence ID" value="MCY0964359.1"/>
    <property type="molecule type" value="Genomic_DNA"/>
</dbReference>
<evidence type="ECO:0000256" key="5">
    <source>
        <dbReference type="ARBA" id="ARBA00022989"/>
    </source>
</evidence>
<dbReference type="Gene3D" id="3.30.1330.60">
    <property type="entry name" value="OmpA-like domain"/>
    <property type="match status" value="1"/>
</dbReference>
<evidence type="ECO:0000256" key="3">
    <source>
        <dbReference type="ARBA" id="ARBA00022475"/>
    </source>
</evidence>
<proteinExistence type="inferred from homology"/>
<dbReference type="CDD" id="cd07185">
    <property type="entry name" value="OmpA_C-like"/>
    <property type="match status" value="1"/>
</dbReference>
<dbReference type="Pfam" id="PF13677">
    <property type="entry name" value="MotB_plug"/>
    <property type="match status" value="1"/>
</dbReference>
<dbReference type="AlphaFoldDB" id="A0A9X3IRZ6"/>
<gene>
    <name evidence="11" type="ORF">OUO13_04105</name>
</gene>
<accession>A0A9X3IRZ6</accession>
<dbReference type="InterPro" id="IPR006665">
    <property type="entry name" value="OmpA-like"/>
</dbReference>
<feature type="compositionally biased region" description="Low complexity" evidence="8">
    <location>
        <begin position="285"/>
        <end position="295"/>
    </location>
</feature>
<evidence type="ECO:0000256" key="7">
    <source>
        <dbReference type="PROSITE-ProRule" id="PRU00473"/>
    </source>
</evidence>
<organism evidence="11 12">
    <name type="scientific">Parathalassolituus penaei</name>
    <dbReference type="NCBI Taxonomy" id="2997323"/>
    <lineage>
        <taxon>Bacteria</taxon>
        <taxon>Pseudomonadati</taxon>
        <taxon>Pseudomonadota</taxon>
        <taxon>Gammaproteobacteria</taxon>
        <taxon>Oceanospirillales</taxon>
        <taxon>Oceanospirillaceae</taxon>
        <taxon>Parathalassolituus</taxon>
    </lineage>
</organism>
<evidence type="ECO:0000256" key="1">
    <source>
        <dbReference type="ARBA" id="ARBA00004162"/>
    </source>
</evidence>
<feature type="transmembrane region" description="Helical" evidence="9">
    <location>
        <begin position="26"/>
        <end position="48"/>
    </location>
</feature>
<feature type="region of interest" description="Disordered" evidence="8">
    <location>
        <begin position="285"/>
        <end position="326"/>
    </location>
</feature>
<keyword evidence="4 9" id="KW-0812">Transmembrane</keyword>
<dbReference type="InterPro" id="IPR050330">
    <property type="entry name" value="Bact_OuterMem_StrucFunc"/>
</dbReference>
<keyword evidence="5 9" id="KW-1133">Transmembrane helix</keyword>
<evidence type="ECO:0000256" key="2">
    <source>
        <dbReference type="ARBA" id="ARBA00008914"/>
    </source>
</evidence>
<evidence type="ECO:0000313" key="12">
    <source>
        <dbReference type="Proteomes" id="UP001150830"/>
    </source>
</evidence>
<dbReference type="GO" id="GO:0005886">
    <property type="term" value="C:plasma membrane"/>
    <property type="evidence" value="ECO:0007669"/>
    <property type="project" value="UniProtKB-SubCell"/>
</dbReference>
<evidence type="ECO:0000256" key="4">
    <source>
        <dbReference type="ARBA" id="ARBA00022692"/>
    </source>
</evidence>
<dbReference type="Pfam" id="PF00691">
    <property type="entry name" value="OmpA"/>
    <property type="match status" value="1"/>
</dbReference>
<name>A0A9X3IRZ6_9GAMM</name>
<evidence type="ECO:0000313" key="11">
    <source>
        <dbReference type="EMBL" id="MCY0964359.1"/>
    </source>
</evidence>
<dbReference type="Proteomes" id="UP001150830">
    <property type="component" value="Unassembled WGS sequence"/>
</dbReference>
<keyword evidence="6 7" id="KW-0472">Membrane</keyword>
<dbReference type="InterPro" id="IPR036737">
    <property type="entry name" value="OmpA-like_sf"/>
</dbReference>
<comment type="subcellular location">
    <subcellularLocation>
        <location evidence="1">Cell membrane</location>
        <topology evidence="1">Single-pass membrane protein</topology>
    </subcellularLocation>
</comment>
<comment type="caution">
    <text evidence="11">The sequence shown here is derived from an EMBL/GenBank/DDBJ whole genome shotgun (WGS) entry which is preliminary data.</text>
</comment>
<keyword evidence="12" id="KW-1185">Reference proteome</keyword>
<evidence type="ECO:0000256" key="8">
    <source>
        <dbReference type="SAM" id="MobiDB-lite"/>
    </source>
</evidence>